<evidence type="ECO:0000259" key="3">
    <source>
        <dbReference type="Pfam" id="PF02230"/>
    </source>
</evidence>
<comment type="caution">
    <text evidence="4">The sequence shown here is derived from an EMBL/GenBank/DDBJ whole genome shotgun (WGS) entry which is preliminary data.</text>
</comment>
<protein>
    <recommendedName>
        <fullName evidence="3">Phospholipase/carboxylesterase/thioesterase domain-containing protein</fullName>
    </recommendedName>
</protein>
<evidence type="ECO:0000313" key="5">
    <source>
        <dbReference type="Proteomes" id="UP001628179"/>
    </source>
</evidence>
<keyword evidence="5" id="KW-1185">Reference proteome</keyword>
<dbReference type="RefSeq" id="XP_070915797.1">
    <property type="nucleotide sequence ID" value="XM_071059696.1"/>
</dbReference>
<dbReference type="Gene3D" id="3.40.50.1820">
    <property type="entry name" value="alpha/beta hydrolase"/>
    <property type="match status" value="1"/>
</dbReference>
<feature type="compositionally biased region" description="Low complexity" evidence="2">
    <location>
        <begin position="169"/>
        <end position="180"/>
    </location>
</feature>
<evidence type="ECO:0000313" key="4">
    <source>
        <dbReference type="EMBL" id="GAB1314066.1"/>
    </source>
</evidence>
<dbReference type="Proteomes" id="UP001628179">
    <property type="component" value="Unassembled WGS sequence"/>
</dbReference>
<dbReference type="PANTHER" id="PTHR10655">
    <property type="entry name" value="LYSOPHOSPHOLIPASE-RELATED"/>
    <property type="match status" value="1"/>
</dbReference>
<name>A0ABQ0G8L5_9PEZI</name>
<gene>
    <name evidence="4" type="ORF">MFIFM68171_04276</name>
</gene>
<organism evidence="4 5">
    <name type="scientific">Madurella fahalii</name>
    <dbReference type="NCBI Taxonomy" id="1157608"/>
    <lineage>
        <taxon>Eukaryota</taxon>
        <taxon>Fungi</taxon>
        <taxon>Dikarya</taxon>
        <taxon>Ascomycota</taxon>
        <taxon>Pezizomycotina</taxon>
        <taxon>Sordariomycetes</taxon>
        <taxon>Sordariomycetidae</taxon>
        <taxon>Sordariales</taxon>
        <taxon>Sordariales incertae sedis</taxon>
        <taxon>Madurella</taxon>
    </lineage>
</organism>
<dbReference type="InterPro" id="IPR029058">
    <property type="entry name" value="AB_hydrolase_fold"/>
</dbReference>
<dbReference type="GeneID" id="98175019"/>
<dbReference type="InterPro" id="IPR050565">
    <property type="entry name" value="LYPA1-2/EST-like"/>
</dbReference>
<dbReference type="Pfam" id="PF02230">
    <property type="entry name" value="Abhydrolase_2"/>
    <property type="match status" value="1"/>
</dbReference>
<dbReference type="PANTHER" id="PTHR10655:SF67">
    <property type="entry name" value="PHOSPHOLIPASE_CARBOXYLESTERASE SUPERFAMILY (AFU_ORTHOLOGUE AFUA_5G09340)"/>
    <property type="match status" value="1"/>
</dbReference>
<evidence type="ECO:0000256" key="1">
    <source>
        <dbReference type="ARBA" id="ARBA00006499"/>
    </source>
</evidence>
<dbReference type="EMBL" id="BAAFSV010000002">
    <property type="protein sequence ID" value="GAB1314066.1"/>
    <property type="molecule type" value="Genomic_DNA"/>
</dbReference>
<proteinExistence type="inferred from homology"/>
<feature type="domain" description="Phospholipase/carboxylesterase/thioesterase" evidence="3">
    <location>
        <begin position="29"/>
        <end position="156"/>
    </location>
</feature>
<evidence type="ECO:0000256" key="2">
    <source>
        <dbReference type="SAM" id="MobiDB-lite"/>
    </source>
</evidence>
<sequence length="278" mass="29328">MPPRIPTLADFSPSPLPEDSLTLVYPNPPESTTSILLLFHGLGDSHAPFASFARNLSLPGVLAIAVRGVSPLPAGLLAPPPSRPGPAGWHWGDDLRVDEGSGAEGGLDQDPGFERAKAWVMDRLVGEVLVGKCGWELADVMLFGFGQGGALALGLAAGVGEGRERVEEVTSSSSPSSSPSSRREDGTKAFKGVVSVGGALPASMVPSFGGRGKAKTPVLVLCGRESEAVDEDAVEVLEREFEQVKVVRWKRASDGMPSNREEALPMMQFFAERLSGWL</sequence>
<reference evidence="4 5" key="1">
    <citation type="submission" date="2024-09" db="EMBL/GenBank/DDBJ databases">
        <title>Itraconazole resistance in Madurella fahalii resulting from another homologue of gene encoding cytochrome P450 14-alpha sterol demethylase (CYP51).</title>
        <authorList>
            <person name="Yoshioka I."/>
            <person name="Fahal A.H."/>
            <person name="Kaneko S."/>
            <person name="Yaguchi T."/>
        </authorList>
    </citation>
    <scope>NUCLEOTIDE SEQUENCE [LARGE SCALE GENOMIC DNA]</scope>
    <source>
        <strain evidence="4 5">IFM 68171</strain>
    </source>
</reference>
<feature type="region of interest" description="Disordered" evidence="2">
    <location>
        <begin position="166"/>
        <end position="187"/>
    </location>
</feature>
<accession>A0ABQ0G8L5</accession>
<comment type="similarity">
    <text evidence="1">Belongs to the AB hydrolase superfamily. AB hydrolase 2 family.</text>
</comment>
<dbReference type="InterPro" id="IPR003140">
    <property type="entry name" value="PLipase/COase/thioEstase"/>
</dbReference>
<dbReference type="SUPFAM" id="SSF53474">
    <property type="entry name" value="alpha/beta-Hydrolases"/>
    <property type="match status" value="1"/>
</dbReference>
<feature type="region of interest" description="Disordered" evidence="2">
    <location>
        <begin position="81"/>
        <end position="110"/>
    </location>
</feature>